<dbReference type="SUPFAM" id="SSF48452">
    <property type="entry name" value="TPR-like"/>
    <property type="match status" value="2"/>
</dbReference>
<evidence type="ECO:0000256" key="7">
    <source>
        <dbReference type="SAM" id="Phobius"/>
    </source>
</evidence>
<evidence type="ECO:0000256" key="6">
    <source>
        <dbReference type="PROSITE-ProRule" id="PRU00339"/>
    </source>
</evidence>
<proteinExistence type="predicted"/>
<feature type="repeat" description="TPR" evidence="6">
    <location>
        <begin position="199"/>
        <end position="232"/>
    </location>
</feature>
<protein>
    <recommendedName>
        <fullName evidence="2">histidine kinase</fullName>
        <ecNumber evidence="2">2.7.13.3</ecNumber>
    </recommendedName>
</protein>
<evidence type="ECO:0000256" key="1">
    <source>
        <dbReference type="ARBA" id="ARBA00000085"/>
    </source>
</evidence>
<evidence type="ECO:0000256" key="4">
    <source>
        <dbReference type="ARBA" id="ARBA00022777"/>
    </source>
</evidence>
<name>A0A6J4GV76_9FLAO</name>
<dbReference type="PROSITE" id="PS50005">
    <property type="entry name" value="TPR"/>
    <property type="match status" value="1"/>
</dbReference>
<dbReference type="Gene3D" id="1.25.40.10">
    <property type="entry name" value="Tetratricopeptide repeat domain"/>
    <property type="match status" value="2"/>
</dbReference>
<keyword evidence="5" id="KW-0902">Two-component regulatory system</keyword>
<dbReference type="SUPFAM" id="SSF55874">
    <property type="entry name" value="ATPase domain of HSP90 chaperone/DNA topoisomerase II/histidine kinase"/>
    <property type="match status" value="1"/>
</dbReference>
<keyword evidence="7" id="KW-1133">Transmembrane helix</keyword>
<dbReference type="SMART" id="SM00028">
    <property type="entry name" value="TPR"/>
    <property type="match status" value="2"/>
</dbReference>
<dbReference type="Pfam" id="PF13424">
    <property type="entry name" value="TPR_12"/>
    <property type="match status" value="1"/>
</dbReference>
<sequence length="579" mass="67539">MAHDTKEIMRRFLYIIFTFLFLFSCQQKSNKTTKQKSSKPQIEKLLKAADHFYDSNYFDSAFYYYNKVKFICHPKTDAIHYVSTLNRMADIQQRHGDYAASESTVTEALPSLKYIKSPEYAWNTYVILSINYLNTYDYKNAALYNQKALELQTESWRNLAARNNIAVILIEEEKYQESLDIFLSLLTHEEVRDDALFYAKALDNIGFCYFKINEFDKAIYYLNESLTLRQKKKEPFDLGKSYLHLAKFYENRNISLAKKYMMMSYEQFTIGNNADERIAALKLITQNSSSNQELKKYSTKYVDLVDSIFEVRQKVKNQFARVKYDSKKEKDENLKLKTHKAENELLLERQKNKNIISYIIVAISLSLIIVLYLYLTSRGNKEKIEATYKSETRIAKKLHDELANDIYHTMAFVENKNLALAENREQLLNNLDIIYSRTTDISKENCTLTTDKNYALVLREMILGFTTSNITISIHELETIAWNTLERNKKTTIYRVLQELLVNMKKHSNANLVGIKFKKTDTNISIHYTDNGKGADLTQLSYKNGLHNVENRIHSIKGIIDIDSDPGKGFKVFLKIPVS</sequence>
<dbReference type="GO" id="GO:0000160">
    <property type="term" value="P:phosphorelay signal transduction system"/>
    <property type="evidence" value="ECO:0007669"/>
    <property type="project" value="UniProtKB-KW"/>
</dbReference>
<dbReference type="PANTHER" id="PTHR24421:SF10">
    <property type="entry name" value="NITRATE_NITRITE SENSOR PROTEIN NARQ"/>
    <property type="match status" value="1"/>
</dbReference>
<dbReference type="Pfam" id="PF02518">
    <property type="entry name" value="HATPase_c"/>
    <property type="match status" value="1"/>
</dbReference>
<gene>
    <name evidence="9" type="ORF">FLA105534_03901</name>
</gene>
<keyword evidence="3" id="KW-0808">Transferase</keyword>
<evidence type="ECO:0000313" key="9">
    <source>
        <dbReference type="EMBL" id="CAA9202046.1"/>
    </source>
</evidence>
<evidence type="ECO:0000256" key="3">
    <source>
        <dbReference type="ARBA" id="ARBA00022679"/>
    </source>
</evidence>
<feature type="transmembrane region" description="Helical" evidence="7">
    <location>
        <begin position="355"/>
        <end position="375"/>
    </location>
</feature>
<dbReference type="PANTHER" id="PTHR24421">
    <property type="entry name" value="NITRATE/NITRITE SENSOR PROTEIN NARX-RELATED"/>
    <property type="match status" value="1"/>
</dbReference>
<dbReference type="CDD" id="cd16917">
    <property type="entry name" value="HATPase_UhpB-NarQ-NarX-like"/>
    <property type="match status" value="1"/>
</dbReference>
<dbReference type="EMBL" id="CADCSU010000141">
    <property type="protein sequence ID" value="CAA9202046.1"/>
    <property type="molecule type" value="Genomic_DNA"/>
</dbReference>
<feature type="domain" description="Histidine kinase/HSP90-like ATPase" evidence="8">
    <location>
        <begin position="490"/>
        <end position="578"/>
    </location>
</feature>
<evidence type="ECO:0000313" key="10">
    <source>
        <dbReference type="Proteomes" id="UP000479938"/>
    </source>
</evidence>
<dbReference type="InterPro" id="IPR036890">
    <property type="entry name" value="HATPase_C_sf"/>
</dbReference>
<evidence type="ECO:0000259" key="8">
    <source>
        <dbReference type="Pfam" id="PF02518"/>
    </source>
</evidence>
<keyword evidence="7" id="KW-0472">Membrane</keyword>
<keyword evidence="6" id="KW-0802">TPR repeat</keyword>
<dbReference type="Gene3D" id="3.30.565.10">
    <property type="entry name" value="Histidine kinase-like ATPase, C-terminal domain"/>
    <property type="match status" value="1"/>
</dbReference>
<dbReference type="AlphaFoldDB" id="A0A6J4GV76"/>
<organism evidence="9 10">
    <name type="scientific">Flavobacterium bizetiae</name>
    <dbReference type="NCBI Taxonomy" id="2704140"/>
    <lineage>
        <taxon>Bacteria</taxon>
        <taxon>Pseudomonadati</taxon>
        <taxon>Bacteroidota</taxon>
        <taxon>Flavobacteriia</taxon>
        <taxon>Flavobacteriales</taxon>
        <taxon>Flavobacteriaceae</taxon>
        <taxon>Flavobacterium</taxon>
    </lineage>
</organism>
<dbReference type="InterPro" id="IPR011990">
    <property type="entry name" value="TPR-like_helical_dom_sf"/>
</dbReference>
<reference evidence="9 10" key="1">
    <citation type="submission" date="2020-02" db="EMBL/GenBank/DDBJ databases">
        <authorList>
            <person name="Criscuolo A."/>
        </authorList>
    </citation>
    <scope>NUCLEOTIDE SEQUENCE [LARGE SCALE GENOMIC DNA]</scope>
    <source>
        <strain evidence="9">CIP105534</strain>
    </source>
</reference>
<comment type="catalytic activity">
    <reaction evidence="1">
        <text>ATP + protein L-histidine = ADP + protein N-phospho-L-histidine.</text>
        <dbReference type="EC" id="2.7.13.3"/>
    </reaction>
</comment>
<dbReference type="EC" id="2.7.13.3" evidence="2"/>
<dbReference type="PROSITE" id="PS51257">
    <property type="entry name" value="PROKAR_LIPOPROTEIN"/>
    <property type="match status" value="1"/>
</dbReference>
<evidence type="ECO:0000256" key="5">
    <source>
        <dbReference type="ARBA" id="ARBA00023012"/>
    </source>
</evidence>
<accession>A0A6J4GV76</accession>
<keyword evidence="7" id="KW-0812">Transmembrane</keyword>
<dbReference type="InterPro" id="IPR019734">
    <property type="entry name" value="TPR_rpt"/>
</dbReference>
<keyword evidence="10" id="KW-1185">Reference proteome</keyword>
<keyword evidence="4" id="KW-0418">Kinase</keyword>
<dbReference type="RefSeq" id="WP_232067411.1">
    <property type="nucleotide sequence ID" value="NZ_CADCSU010000141.1"/>
</dbReference>
<dbReference type="Proteomes" id="UP000479938">
    <property type="component" value="Unassembled WGS sequence"/>
</dbReference>
<dbReference type="InterPro" id="IPR050482">
    <property type="entry name" value="Sensor_HK_TwoCompSys"/>
</dbReference>
<dbReference type="GO" id="GO:0004673">
    <property type="term" value="F:protein histidine kinase activity"/>
    <property type="evidence" value="ECO:0007669"/>
    <property type="project" value="UniProtKB-EC"/>
</dbReference>
<dbReference type="InterPro" id="IPR003594">
    <property type="entry name" value="HATPase_dom"/>
</dbReference>
<evidence type="ECO:0000256" key="2">
    <source>
        <dbReference type="ARBA" id="ARBA00012438"/>
    </source>
</evidence>